<dbReference type="AlphaFoldDB" id="A0AAD2D137"/>
<feature type="compositionally biased region" description="Acidic residues" evidence="1">
    <location>
        <begin position="501"/>
        <end position="511"/>
    </location>
</feature>
<dbReference type="PANTHER" id="PTHR31398:SF0">
    <property type="entry name" value="MEIOTIC NUCLEAR DIVISION PROTEIN 1 HOMOLOG"/>
    <property type="match status" value="1"/>
</dbReference>
<comment type="caution">
    <text evidence="2">The sequence shown here is derived from an EMBL/GenBank/DDBJ whole genome shotgun (WGS) entry which is preliminary data.</text>
</comment>
<name>A0AAD2D137_EUPCR</name>
<organism evidence="2 3">
    <name type="scientific">Euplotes crassus</name>
    <dbReference type="NCBI Taxonomy" id="5936"/>
    <lineage>
        <taxon>Eukaryota</taxon>
        <taxon>Sar</taxon>
        <taxon>Alveolata</taxon>
        <taxon>Ciliophora</taxon>
        <taxon>Intramacronucleata</taxon>
        <taxon>Spirotrichea</taxon>
        <taxon>Hypotrichia</taxon>
        <taxon>Euplotida</taxon>
        <taxon>Euplotidae</taxon>
        <taxon>Moneuplotes</taxon>
    </lineage>
</organism>
<dbReference type="Proteomes" id="UP001295684">
    <property type="component" value="Unassembled WGS sequence"/>
</dbReference>
<evidence type="ECO:0000313" key="2">
    <source>
        <dbReference type="EMBL" id="CAI2375893.1"/>
    </source>
</evidence>
<reference evidence="2" key="1">
    <citation type="submission" date="2023-07" db="EMBL/GenBank/DDBJ databases">
        <authorList>
            <consortium name="AG Swart"/>
            <person name="Singh M."/>
            <person name="Singh A."/>
            <person name="Seah K."/>
            <person name="Emmerich C."/>
        </authorList>
    </citation>
    <scope>NUCLEOTIDE SEQUENCE</scope>
    <source>
        <strain evidence="2">DP1</strain>
    </source>
</reference>
<sequence>MQRQIQLQKPDCSQEVIGIDGIMCPDSDDFSVIGNSISDSYSTFELSISTCITGCPADLAEKTKGLLVSIAVANTYFDFEDYEDPVKTFIDDRFTYYIIPDFKKTINAYIQKNEAEVQDGFFTYTPDGEEIEFVGVDTVTQDISSLGIDEQIFAMKFAKDSRMKSYERSVFSFMEATGNMGGLFEIMEIAGGIFVGLFSGQMFFYSILPKLYHTEDPTVNEGKISSFKSLDNGISDLAFAENSNSQAFDGDFQSKEDQANENATQRKIDDLHPDEKRSYMITTAINKMRKRVKYDWKIWDYIFNLFRCFSFAFYCCCKDKRSLNLRNRLKLYDNGEEKFNKELDVVSFIRTYRDLSTLVTSMVDENEKFMITYQKSNSISFQRDTSESSNDENYEAVPKLFSRRRQKELHRDKVDNFMKIYSQERWSGRDYRLLHGVFSKSTLPRKQINALKNRRSSPNIYGDNDGRIGLNQINVEMIKDNQNPPLKSNRYEEKKHSDPSISEEEPSSERN</sequence>
<dbReference type="EMBL" id="CAMPGE010017408">
    <property type="protein sequence ID" value="CAI2375893.1"/>
    <property type="molecule type" value="Genomic_DNA"/>
</dbReference>
<accession>A0AAD2D137</accession>
<proteinExistence type="predicted"/>
<evidence type="ECO:0000256" key="1">
    <source>
        <dbReference type="SAM" id="MobiDB-lite"/>
    </source>
</evidence>
<keyword evidence="3" id="KW-1185">Reference proteome</keyword>
<protein>
    <submittedName>
        <fullName evidence="2">Uncharacterized protein</fullName>
    </submittedName>
</protein>
<dbReference type="PANTHER" id="PTHR31398">
    <property type="entry name" value="MEIOTIC NUCLEAR DIVISION PROTEIN 1 HOMOLOG"/>
    <property type="match status" value="1"/>
</dbReference>
<evidence type="ECO:0000313" key="3">
    <source>
        <dbReference type="Proteomes" id="UP001295684"/>
    </source>
</evidence>
<feature type="region of interest" description="Disordered" evidence="1">
    <location>
        <begin position="479"/>
        <end position="511"/>
    </location>
</feature>
<gene>
    <name evidence="2" type="ORF">ECRASSUSDP1_LOCUS17259</name>
</gene>
<dbReference type="GO" id="GO:0007131">
    <property type="term" value="P:reciprocal meiotic recombination"/>
    <property type="evidence" value="ECO:0007669"/>
    <property type="project" value="TreeGrafter"/>
</dbReference>
<feature type="compositionally biased region" description="Basic and acidic residues" evidence="1">
    <location>
        <begin position="489"/>
        <end position="498"/>
    </location>
</feature>
<dbReference type="GO" id="GO:0005634">
    <property type="term" value="C:nucleus"/>
    <property type="evidence" value="ECO:0007669"/>
    <property type="project" value="TreeGrafter"/>
</dbReference>